<evidence type="ECO:0000313" key="5">
    <source>
        <dbReference type="Proteomes" id="UP000236291"/>
    </source>
</evidence>
<keyword evidence="1" id="KW-0862">Zinc</keyword>
<evidence type="ECO:0000259" key="3">
    <source>
        <dbReference type="PROSITE" id="PS50158"/>
    </source>
</evidence>
<dbReference type="EMBL" id="ASHM01035421">
    <property type="protein sequence ID" value="PNX79166.1"/>
    <property type="molecule type" value="Genomic_DNA"/>
</dbReference>
<feature type="domain" description="CCHC-type" evidence="3">
    <location>
        <begin position="200"/>
        <end position="214"/>
    </location>
</feature>
<dbReference type="Proteomes" id="UP000236291">
    <property type="component" value="Unassembled WGS sequence"/>
</dbReference>
<organism evidence="4 5">
    <name type="scientific">Trifolium pratense</name>
    <name type="common">Red clover</name>
    <dbReference type="NCBI Taxonomy" id="57577"/>
    <lineage>
        <taxon>Eukaryota</taxon>
        <taxon>Viridiplantae</taxon>
        <taxon>Streptophyta</taxon>
        <taxon>Embryophyta</taxon>
        <taxon>Tracheophyta</taxon>
        <taxon>Spermatophyta</taxon>
        <taxon>Magnoliopsida</taxon>
        <taxon>eudicotyledons</taxon>
        <taxon>Gunneridae</taxon>
        <taxon>Pentapetalae</taxon>
        <taxon>rosids</taxon>
        <taxon>fabids</taxon>
        <taxon>Fabales</taxon>
        <taxon>Fabaceae</taxon>
        <taxon>Papilionoideae</taxon>
        <taxon>50 kb inversion clade</taxon>
        <taxon>NPAAA clade</taxon>
        <taxon>Hologalegina</taxon>
        <taxon>IRL clade</taxon>
        <taxon>Trifolieae</taxon>
        <taxon>Trifolium</taxon>
    </lineage>
</organism>
<proteinExistence type="predicted"/>
<dbReference type="InterPro" id="IPR054722">
    <property type="entry name" value="PolX-like_BBD"/>
</dbReference>
<keyword evidence="1" id="KW-0863">Zinc-finger</keyword>
<evidence type="ECO:0000256" key="2">
    <source>
        <dbReference type="SAM" id="MobiDB-lite"/>
    </source>
</evidence>
<sequence>MNTNGISLANFLILDAKNWDRWSAMLKSLFGSQDVYDVFQTGYEELPPDATVAQRNTFKESKEAWDILVKYHDGGDKVKQVKLQSLRRKYELMLMEDDQRIADYCSKLMVVVNQMRTCEDLQSSLEAHELLVIDRGTERNMQQALYVQAKNGGKDKNKWKKGKEKWLKSKEKVDDKAESSKGGGFVNNQKKKFDKSKIQCYNCEKYGHFADECKYGKDKKRGKSDEEANIAHGDNEVEQNVLLMMATTCESNPLQQEWYLDSGCSNHMTGNKGWFSDIDTSKRTSVKLADCRSLEAEGIDNIVIRTSSGKRAMIENVLYVPGMKCNLMSIGQLMEKDFSININKESLKLFDPEENLIVVSTLSKNRVYKCNIPVDRVMCLTSTTHEDADW</sequence>
<feature type="compositionally biased region" description="Basic and acidic residues" evidence="2">
    <location>
        <begin position="164"/>
        <end position="179"/>
    </location>
</feature>
<accession>A0A2K3LKW5</accession>
<dbReference type="PANTHER" id="PTHR47592">
    <property type="entry name" value="PBF68 PROTEIN"/>
    <property type="match status" value="1"/>
</dbReference>
<feature type="non-terminal residue" evidence="4">
    <location>
        <position position="390"/>
    </location>
</feature>
<evidence type="ECO:0000256" key="1">
    <source>
        <dbReference type="PROSITE-ProRule" id="PRU00047"/>
    </source>
</evidence>
<dbReference type="Pfam" id="PF14223">
    <property type="entry name" value="Retrotran_gag_2"/>
    <property type="match status" value="1"/>
</dbReference>
<reference evidence="4 5" key="2">
    <citation type="journal article" date="2017" name="Front. Plant Sci.">
        <title>Gene Classification and Mining of Molecular Markers Useful in Red Clover (Trifolium pratense) Breeding.</title>
        <authorList>
            <person name="Istvanek J."/>
            <person name="Dluhosova J."/>
            <person name="Dluhos P."/>
            <person name="Patkova L."/>
            <person name="Nedelnik J."/>
            <person name="Repkova J."/>
        </authorList>
    </citation>
    <scope>NUCLEOTIDE SEQUENCE [LARGE SCALE GENOMIC DNA]</scope>
    <source>
        <strain evidence="5">cv. Tatra</strain>
        <tissue evidence="4">Young leaves</tissue>
    </source>
</reference>
<dbReference type="Gene3D" id="4.10.60.10">
    <property type="entry name" value="Zinc finger, CCHC-type"/>
    <property type="match status" value="1"/>
</dbReference>
<protein>
    <submittedName>
        <fullName evidence="4">Retrovirus-related Pol polyprotein from transposon TNT 1-94</fullName>
    </submittedName>
</protein>
<dbReference type="SUPFAM" id="SSF57756">
    <property type="entry name" value="Retrovirus zinc finger-like domains"/>
    <property type="match status" value="1"/>
</dbReference>
<name>A0A2K3LKW5_TRIPR</name>
<dbReference type="PROSITE" id="PS50158">
    <property type="entry name" value="ZF_CCHC"/>
    <property type="match status" value="1"/>
</dbReference>
<dbReference type="GO" id="GO:0003676">
    <property type="term" value="F:nucleic acid binding"/>
    <property type="evidence" value="ECO:0007669"/>
    <property type="project" value="InterPro"/>
</dbReference>
<reference evidence="4 5" key="1">
    <citation type="journal article" date="2014" name="Am. J. Bot.">
        <title>Genome assembly and annotation for red clover (Trifolium pratense; Fabaceae).</title>
        <authorList>
            <person name="Istvanek J."/>
            <person name="Jaros M."/>
            <person name="Krenek A."/>
            <person name="Repkova J."/>
        </authorList>
    </citation>
    <scope>NUCLEOTIDE SEQUENCE [LARGE SCALE GENOMIC DNA]</scope>
    <source>
        <strain evidence="5">cv. Tatra</strain>
        <tissue evidence="4">Young leaves</tissue>
    </source>
</reference>
<dbReference type="Pfam" id="PF22936">
    <property type="entry name" value="Pol_BBD"/>
    <property type="match status" value="1"/>
</dbReference>
<comment type="caution">
    <text evidence="4">The sequence shown here is derived from an EMBL/GenBank/DDBJ whole genome shotgun (WGS) entry which is preliminary data.</text>
</comment>
<feature type="region of interest" description="Disordered" evidence="2">
    <location>
        <begin position="153"/>
        <end position="186"/>
    </location>
</feature>
<dbReference type="InterPro" id="IPR036875">
    <property type="entry name" value="Znf_CCHC_sf"/>
</dbReference>
<dbReference type="GO" id="GO:0008270">
    <property type="term" value="F:zinc ion binding"/>
    <property type="evidence" value="ECO:0007669"/>
    <property type="project" value="UniProtKB-KW"/>
</dbReference>
<gene>
    <name evidence="4" type="ORF">L195_g035150</name>
</gene>
<dbReference type="InterPro" id="IPR001878">
    <property type="entry name" value="Znf_CCHC"/>
</dbReference>
<dbReference type="AlphaFoldDB" id="A0A2K3LKW5"/>
<evidence type="ECO:0000313" key="4">
    <source>
        <dbReference type="EMBL" id="PNX79166.1"/>
    </source>
</evidence>
<keyword evidence="1" id="KW-0479">Metal-binding</keyword>
<dbReference type="PANTHER" id="PTHR47592:SF31">
    <property type="entry name" value="ZINC FINGER, CCHC-TYPE-RELATED"/>
    <property type="match status" value="1"/>
</dbReference>
<dbReference type="Pfam" id="PF00098">
    <property type="entry name" value="zf-CCHC"/>
    <property type="match status" value="1"/>
</dbReference>